<feature type="transmembrane region" description="Helical" evidence="1">
    <location>
        <begin position="44"/>
        <end position="62"/>
    </location>
</feature>
<keyword evidence="1" id="KW-0472">Membrane</keyword>
<dbReference type="EMBL" id="FNRM01000002">
    <property type="protein sequence ID" value="SEA27731.1"/>
    <property type="molecule type" value="Genomic_DNA"/>
</dbReference>
<gene>
    <name evidence="2" type="ORF">SAMN04488051_102382</name>
</gene>
<dbReference type="Proteomes" id="UP000198773">
    <property type="component" value="Unassembled WGS sequence"/>
</dbReference>
<dbReference type="RefSeq" id="WP_091340727.1">
    <property type="nucleotide sequence ID" value="NZ_FNRM01000002.1"/>
</dbReference>
<protein>
    <submittedName>
        <fullName evidence="2">Uncharacterized protein</fullName>
    </submittedName>
</protein>
<dbReference type="InterPro" id="IPR021521">
    <property type="entry name" value="DUF3185"/>
</dbReference>
<keyword evidence="3" id="KW-1185">Reference proteome</keyword>
<keyword evidence="1" id="KW-1133">Transmembrane helix</keyword>
<reference evidence="2 3" key="1">
    <citation type="submission" date="2016-10" db="EMBL/GenBank/DDBJ databases">
        <authorList>
            <person name="de Groot N.N."/>
        </authorList>
    </citation>
    <scope>NUCLEOTIDE SEQUENCE [LARGE SCALE GENOMIC DNA]</scope>
    <source>
        <strain evidence="2 3">CGMCC 1.3430</strain>
    </source>
</reference>
<dbReference type="OrthoDB" id="6199344at2"/>
<evidence type="ECO:0000256" key="1">
    <source>
        <dbReference type="SAM" id="Phobius"/>
    </source>
</evidence>
<proteinExistence type="predicted"/>
<dbReference type="Pfam" id="PF11381">
    <property type="entry name" value="DUF3185"/>
    <property type="match status" value="1"/>
</dbReference>
<dbReference type="STRING" id="152573.SAMN04488051_102382"/>
<sequence length="66" mass="6968">MQRIIGIAALVAGAILLYFAYTEYHSTASQITEAITGNPTDNTVLYMVSGAVAVVIGLGLLLRKGR</sequence>
<keyword evidence="1" id="KW-0812">Transmembrane</keyword>
<accession>A0A1H3ZWD8</accession>
<dbReference type="AlphaFoldDB" id="A0A1H3ZWD8"/>
<evidence type="ECO:0000313" key="3">
    <source>
        <dbReference type="Proteomes" id="UP000198773"/>
    </source>
</evidence>
<name>A0A1H3ZWD8_ALKAM</name>
<evidence type="ECO:0000313" key="2">
    <source>
        <dbReference type="EMBL" id="SEA27731.1"/>
    </source>
</evidence>
<organism evidence="2 3">
    <name type="scientific">Alkalimonas amylolytica</name>
    <dbReference type="NCBI Taxonomy" id="152573"/>
    <lineage>
        <taxon>Bacteria</taxon>
        <taxon>Pseudomonadati</taxon>
        <taxon>Pseudomonadota</taxon>
        <taxon>Gammaproteobacteria</taxon>
        <taxon>Alkalimonas</taxon>
    </lineage>
</organism>